<gene>
    <name evidence="5" type="ORF">HMPREF1863_00098</name>
</gene>
<comment type="caution">
    <text evidence="5">The sequence shown here is derived from an EMBL/GenBank/DDBJ whole genome shotgun (WGS) entry which is preliminary data.</text>
</comment>
<dbReference type="PANTHER" id="PTHR21432:SF20">
    <property type="entry name" value="ACETYL-COA HYDROLASE"/>
    <property type="match status" value="1"/>
</dbReference>
<dbReference type="InterPro" id="IPR038460">
    <property type="entry name" value="AcetylCoA_hyd_C_sf"/>
</dbReference>
<feature type="domain" description="Acetyl-CoA hydrolase/transferase N-terminal" evidence="3">
    <location>
        <begin position="7"/>
        <end position="189"/>
    </location>
</feature>
<comment type="catalytic activity">
    <reaction evidence="2">
        <text>butanoate + acetyl-CoA = butanoyl-CoA + acetate</text>
        <dbReference type="Rhea" id="RHEA:30071"/>
        <dbReference type="ChEBI" id="CHEBI:17968"/>
        <dbReference type="ChEBI" id="CHEBI:30089"/>
        <dbReference type="ChEBI" id="CHEBI:57288"/>
        <dbReference type="ChEBI" id="CHEBI:57371"/>
    </reaction>
</comment>
<dbReference type="AlphaFoldDB" id="A0A134AKY5"/>
<evidence type="ECO:0000313" key="5">
    <source>
        <dbReference type="EMBL" id="KXB68386.1"/>
    </source>
</evidence>
<organism evidence="5 6">
    <name type="scientific">Aedoeadaptatus coxii</name>
    <dbReference type="NCBI Taxonomy" id="755172"/>
    <lineage>
        <taxon>Bacteria</taxon>
        <taxon>Bacillati</taxon>
        <taxon>Bacillota</taxon>
        <taxon>Tissierellia</taxon>
        <taxon>Tissierellales</taxon>
        <taxon>Peptoniphilaceae</taxon>
        <taxon>Aedoeadaptatus</taxon>
    </lineage>
</organism>
<feature type="binding site" evidence="2">
    <location>
        <position position="346"/>
    </location>
    <ligand>
        <name>CoA</name>
        <dbReference type="ChEBI" id="CHEBI:57287"/>
    </ligand>
</feature>
<dbReference type="GO" id="GO:0008775">
    <property type="term" value="F:acetate CoA-transferase activity"/>
    <property type="evidence" value="ECO:0007669"/>
    <property type="project" value="InterPro"/>
</dbReference>
<dbReference type="Gene3D" id="3.30.750.70">
    <property type="entry name" value="4-hydroxybutyrate coenzyme like domains"/>
    <property type="match status" value="1"/>
</dbReference>
<dbReference type="GO" id="GO:0006083">
    <property type="term" value="P:acetate metabolic process"/>
    <property type="evidence" value="ECO:0007669"/>
    <property type="project" value="InterPro"/>
</dbReference>
<dbReference type="InterPro" id="IPR023990">
    <property type="entry name" value="Butryl-CoA_acetate_CoA_Tfrase"/>
</dbReference>
<reference evidence="6" key="1">
    <citation type="submission" date="2016-01" db="EMBL/GenBank/DDBJ databases">
        <authorList>
            <person name="Mitreva M."/>
            <person name="Pepin K.H."/>
            <person name="Mihindukulasuriya K.A."/>
            <person name="Fulton R."/>
            <person name="Fronick C."/>
            <person name="O'Laughlin M."/>
            <person name="Miner T."/>
            <person name="Herter B."/>
            <person name="Rosa B.A."/>
            <person name="Cordes M."/>
            <person name="Tomlinson C."/>
            <person name="Wollam A."/>
            <person name="Palsikar V.B."/>
            <person name="Mardis E.R."/>
            <person name="Wilson R.K."/>
        </authorList>
    </citation>
    <scope>NUCLEOTIDE SEQUENCE [LARGE SCALE GENOMIC DNA]</scope>
    <source>
        <strain evidence="6">DNF00729</strain>
    </source>
</reference>
<dbReference type="Pfam" id="PF02550">
    <property type="entry name" value="AcetylCoA_hydro"/>
    <property type="match status" value="1"/>
</dbReference>
<keyword evidence="6" id="KW-1185">Reference proteome</keyword>
<evidence type="ECO:0000256" key="1">
    <source>
        <dbReference type="ARBA" id="ARBA00022679"/>
    </source>
</evidence>
<evidence type="ECO:0000259" key="4">
    <source>
        <dbReference type="Pfam" id="PF13336"/>
    </source>
</evidence>
<comment type="similarity">
    <text evidence="2">Belongs to the acetyl-CoA hydrolase/transferase family. Butyryl-CoA CoA-transferase subfamily.</text>
</comment>
<protein>
    <recommendedName>
        <fullName evidence="2">Butyryl-CoA:acetate CoA-transferase</fullName>
        <shortName evidence="2">Butyryl-CoA CoA-transferase</shortName>
        <ecNumber evidence="2">2.8.3.-</ecNumber>
    </recommendedName>
</protein>
<dbReference type="SUPFAM" id="SSF100950">
    <property type="entry name" value="NagB/RpiA/CoA transferase-like"/>
    <property type="match status" value="2"/>
</dbReference>
<keyword evidence="2" id="KW-0276">Fatty acid metabolism</keyword>
<dbReference type="GO" id="GO:0046358">
    <property type="term" value="P:butyrate biosynthetic process"/>
    <property type="evidence" value="ECO:0007669"/>
    <property type="project" value="UniProtKB-UniRule"/>
</dbReference>
<dbReference type="InterPro" id="IPR003702">
    <property type="entry name" value="ActCoA_hydro_N"/>
</dbReference>
<dbReference type="HAMAP" id="MF_03228">
    <property type="entry name" value="But_CoA_trans"/>
    <property type="match status" value="1"/>
</dbReference>
<dbReference type="Proteomes" id="UP000070442">
    <property type="component" value="Unassembled WGS sequence"/>
</dbReference>
<dbReference type="STRING" id="755172.HMPREF1863_00098"/>
<feature type="binding site" evidence="2">
    <location>
        <position position="323"/>
    </location>
    <ligand>
        <name>CoA</name>
        <dbReference type="ChEBI" id="CHEBI:57287"/>
    </ligand>
</feature>
<accession>A0A134AKY5</accession>
<comment type="pathway">
    <text evidence="2">Lipid metabolism; butanoate metabolism.</text>
</comment>
<dbReference type="HAMAP" id="MF_03227">
    <property type="entry name" value="But_acet_CoA_trans"/>
    <property type="match status" value="1"/>
</dbReference>
<name>A0A134AKY5_9FIRM</name>
<dbReference type="Gene3D" id="3.40.1080.10">
    <property type="entry name" value="Glutaconate Coenzyme A-transferase"/>
    <property type="match status" value="1"/>
</dbReference>
<dbReference type="Pfam" id="PF13336">
    <property type="entry name" value="AcetylCoA_hyd_C"/>
    <property type="match status" value="1"/>
</dbReference>
<evidence type="ECO:0000259" key="3">
    <source>
        <dbReference type="Pfam" id="PF02550"/>
    </source>
</evidence>
<dbReference type="EMBL" id="LSDG01000002">
    <property type="protein sequence ID" value="KXB68386.1"/>
    <property type="molecule type" value="Genomic_DNA"/>
</dbReference>
<keyword evidence="1 2" id="KW-0808">Transferase</keyword>
<feature type="binding site" evidence="2">
    <location>
        <begin position="223"/>
        <end position="227"/>
    </location>
    <ligand>
        <name>CoA</name>
        <dbReference type="ChEBI" id="CHEBI:57287"/>
    </ligand>
</feature>
<sequence length="450" mass="49643">MEDRMDYSKRYKEKLVSAKEAAGVVKSGDRVEMGWAAGISKAVDKELAKRVDELDNVLFYGGLTFEAPEVMKADPEGKHFTWNTWHAGGPERKSINAGSGAFYIPLRYSELPKYYRDEVDIDVAIVMTTPMDKHGYFNFGLNASHQMAILEKAKTVIVEVNEAFPYCYGRSESEIHIDNVDYVVEAGSMPLFEIPVAGFGDVDRAVAEFIVDEIPNGATLQLGIGGMPNAVGALIADSDLKDLGIHSEMYVDAFVEMSKKGKVNGSKKTIDKYRQVYAFAAGSKELYEFVDQNPECMAAPVNYTNGADVVKEIDNFISINNALNVDLWGQVSSESTGMKHISGAGGQLDFALGAYLAKGGKSIICLSSTFKNKQGEVESRILPNFKTGSAITVARPNTQYICTEYGIFNCKGKSTWERAEGIINLAHPDFRDGLIRDAEEMNIWRKSNKR</sequence>
<dbReference type="Gene3D" id="3.40.1080.20">
    <property type="entry name" value="Acetyl-CoA hydrolase/transferase C-terminal domain"/>
    <property type="match status" value="1"/>
</dbReference>
<dbReference type="InterPro" id="IPR026888">
    <property type="entry name" value="AcetylCoA_hyd_C"/>
</dbReference>
<dbReference type="InterPro" id="IPR037171">
    <property type="entry name" value="NagB/RpiA_transferase-like"/>
</dbReference>
<feature type="domain" description="Acetyl-CoA hydrolase/transferase C-terminal" evidence="4">
    <location>
        <begin position="282"/>
        <end position="437"/>
    </location>
</feature>
<dbReference type="InterPro" id="IPR046433">
    <property type="entry name" value="ActCoA_hydro"/>
</dbReference>
<evidence type="ECO:0000256" key="2">
    <source>
        <dbReference type="HAMAP-Rule" id="MF_03227"/>
    </source>
</evidence>
<evidence type="ECO:0000313" key="6">
    <source>
        <dbReference type="Proteomes" id="UP000070442"/>
    </source>
</evidence>
<dbReference type="NCBIfam" id="TIGR03948">
    <property type="entry name" value="butyr_acet_CoA"/>
    <property type="match status" value="1"/>
</dbReference>
<dbReference type="UniPathway" id="UPA00863"/>
<dbReference type="GO" id="GO:0006084">
    <property type="term" value="P:acetyl-CoA metabolic process"/>
    <property type="evidence" value="ECO:0007669"/>
    <property type="project" value="UniProtKB-UniRule"/>
</dbReference>
<dbReference type="EC" id="2.8.3.-" evidence="2"/>
<keyword evidence="2" id="KW-0443">Lipid metabolism</keyword>
<dbReference type="PANTHER" id="PTHR21432">
    <property type="entry name" value="ACETYL-COA HYDROLASE-RELATED"/>
    <property type="match status" value="1"/>
</dbReference>
<feature type="active site" description="5-glutamyl coenzyme A thioester intermediate" evidence="2">
    <location>
        <position position="248"/>
    </location>
</feature>
<dbReference type="PATRIC" id="fig|755172.3.peg.94"/>
<comment type="function">
    <text evidence="2">Coenzyme A-transferase that converts butyryl-CoA to butyrate.</text>
</comment>
<proteinExistence type="inferred from homology"/>